<name>A0A1M7SMI5_9FIRM</name>
<dbReference type="AlphaFoldDB" id="A0A1M7SMI5"/>
<organism evidence="1 2">
    <name type="scientific">Desulfitobacterium chlororespirans DSM 11544</name>
    <dbReference type="NCBI Taxonomy" id="1121395"/>
    <lineage>
        <taxon>Bacteria</taxon>
        <taxon>Bacillati</taxon>
        <taxon>Bacillota</taxon>
        <taxon>Clostridia</taxon>
        <taxon>Eubacteriales</taxon>
        <taxon>Desulfitobacteriaceae</taxon>
        <taxon>Desulfitobacterium</taxon>
    </lineage>
</organism>
<dbReference type="Proteomes" id="UP000184010">
    <property type="component" value="Unassembled WGS sequence"/>
</dbReference>
<sequence length="323" mass="37934">MTARMDQINVVYSGSAVNKDLQIAEDFSKMAEFGYLDQEFTMYGAAYLGTDEQMKYLISSKRDEIYRFMAMSAYQGLCPTPASSYTEICPVPSGYEEDIALQVKFRLAKKLQQDYQKPLLAALRELAAVDGNDAAYELLVKEQEKVEDLYDRDILLVYEGLVDMAFKKKLLSLRSLNEFNRWINKIKKQMEDDLVVNDILEKTFYGYVYQGGDGTLKYRVNAQYESIYNFTLETEEQGCRPSPIFHKKYFYNYRYTLGEAKNDFNVFLKKLLNRDYMEIINALNRMPSPIDRVKFKNLSEHYRAQNDHKALETLGYYERRWFN</sequence>
<proteinExistence type="predicted"/>
<reference evidence="2" key="1">
    <citation type="submission" date="2016-12" db="EMBL/GenBank/DDBJ databases">
        <authorList>
            <person name="Varghese N."/>
            <person name="Submissions S."/>
        </authorList>
    </citation>
    <scope>NUCLEOTIDE SEQUENCE [LARGE SCALE GENOMIC DNA]</scope>
    <source>
        <strain evidence="2">DSM 11544</strain>
    </source>
</reference>
<accession>A0A1M7SMI5</accession>
<keyword evidence="2" id="KW-1185">Reference proteome</keyword>
<evidence type="ECO:0000313" key="1">
    <source>
        <dbReference type="EMBL" id="SHN59686.1"/>
    </source>
</evidence>
<dbReference type="EMBL" id="FRDN01000004">
    <property type="protein sequence ID" value="SHN59686.1"/>
    <property type="molecule type" value="Genomic_DNA"/>
</dbReference>
<dbReference type="STRING" id="1121395.SAMN02745215_01085"/>
<gene>
    <name evidence="1" type="ORF">SAMN02745215_01085</name>
</gene>
<protein>
    <submittedName>
        <fullName evidence="1">Uncharacterized protein</fullName>
    </submittedName>
</protein>
<dbReference type="RefSeq" id="WP_072771623.1">
    <property type="nucleotide sequence ID" value="NZ_FRDN01000004.1"/>
</dbReference>
<evidence type="ECO:0000313" key="2">
    <source>
        <dbReference type="Proteomes" id="UP000184010"/>
    </source>
</evidence>